<proteinExistence type="inferred from homology"/>
<dbReference type="RefSeq" id="WP_175395011.1">
    <property type="nucleotide sequence ID" value="NZ_JABMCB010000166.1"/>
</dbReference>
<evidence type="ECO:0000313" key="3">
    <source>
        <dbReference type="EMBL" id="NUU75170.1"/>
    </source>
</evidence>
<keyword evidence="4" id="KW-1185">Reference proteome</keyword>
<dbReference type="PANTHER" id="PTHR11067">
    <property type="entry name" value="INOSINE TRIPHOSPHATE PYROPHOSPHATASE/HAM1 PROTEIN"/>
    <property type="match status" value="1"/>
</dbReference>
<dbReference type="EMBL" id="JABMCB010000166">
    <property type="protein sequence ID" value="NUU75170.1"/>
    <property type="molecule type" value="Genomic_DNA"/>
</dbReference>
<dbReference type="Pfam" id="PF01725">
    <property type="entry name" value="Ham1p_like"/>
    <property type="match status" value="1"/>
</dbReference>
<keyword evidence="2" id="KW-0378">Hydrolase</keyword>
<dbReference type="PANTHER" id="PTHR11067:SF9">
    <property type="entry name" value="INOSINE TRIPHOSPHATE PYROPHOSPHATASE"/>
    <property type="match status" value="1"/>
</dbReference>
<organism evidence="3 4">
    <name type="scientific">Paenibacillus xylanilyticus</name>
    <dbReference type="NCBI Taxonomy" id="248903"/>
    <lineage>
        <taxon>Bacteria</taxon>
        <taxon>Bacillati</taxon>
        <taxon>Bacillota</taxon>
        <taxon>Bacilli</taxon>
        <taxon>Bacillales</taxon>
        <taxon>Paenibacillaceae</taxon>
        <taxon>Paenibacillus</taxon>
    </lineage>
</organism>
<name>A0A7Y6BW23_9BACL</name>
<protein>
    <submittedName>
        <fullName evidence="3">Non-canonical purine NTP pyrophosphatase</fullName>
    </submittedName>
</protein>
<dbReference type="AlphaFoldDB" id="A0A7Y6BW23"/>
<dbReference type="Proteomes" id="UP000526125">
    <property type="component" value="Unassembled WGS sequence"/>
</dbReference>
<comment type="caution">
    <text evidence="3">The sequence shown here is derived from an EMBL/GenBank/DDBJ whole genome shotgun (WGS) entry which is preliminary data.</text>
</comment>
<dbReference type="GO" id="GO:0009143">
    <property type="term" value="P:nucleoside triphosphate catabolic process"/>
    <property type="evidence" value="ECO:0007669"/>
    <property type="project" value="InterPro"/>
</dbReference>
<evidence type="ECO:0000256" key="2">
    <source>
        <dbReference type="ARBA" id="ARBA00022801"/>
    </source>
</evidence>
<accession>A0A7Y6BW23</accession>
<evidence type="ECO:0000313" key="4">
    <source>
        <dbReference type="Proteomes" id="UP000526125"/>
    </source>
</evidence>
<dbReference type="Gene3D" id="3.90.950.10">
    <property type="match status" value="1"/>
</dbReference>
<reference evidence="3 4" key="1">
    <citation type="submission" date="2020-05" db="EMBL/GenBank/DDBJ databases">
        <title>Genome Sequencing of Type Strains.</title>
        <authorList>
            <person name="Lemaire J.F."/>
            <person name="Inderbitzin P."/>
            <person name="Gregorio O.A."/>
            <person name="Collins S.B."/>
            <person name="Wespe N."/>
            <person name="Knight-Connoni V."/>
        </authorList>
    </citation>
    <scope>NUCLEOTIDE SEQUENCE [LARGE SCALE GENOMIC DNA]</scope>
    <source>
        <strain evidence="3 4">LMG 21957</strain>
    </source>
</reference>
<comment type="similarity">
    <text evidence="1">Belongs to the HAM1 NTPase family.</text>
</comment>
<sequence length="204" mass="22643">METVLATWNPRQAQWIKEGLLKLPIPMRALFENKVDEVDESGNTFEENAILKANAVQITSERIIVAEDSGLCVNVLDGNPGVRTARWAPGTDDDRSVKLLEELKHVTNLALRAARFKSVVAIRFPDGSSSYTYGELEGRISFSPRGRLASGYSRIFELPSGLTIAENGLPTVKVNDHHLQALAMATERIREWNISHESRGDSLD</sequence>
<evidence type="ECO:0000256" key="1">
    <source>
        <dbReference type="ARBA" id="ARBA00008023"/>
    </source>
</evidence>
<gene>
    <name evidence="3" type="ORF">HP552_07950</name>
</gene>
<dbReference type="CDD" id="cd00515">
    <property type="entry name" value="HAM1"/>
    <property type="match status" value="1"/>
</dbReference>
<dbReference type="GO" id="GO:0047429">
    <property type="term" value="F:nucleoside triphosphate diphosphatase activity"/>
    <property type="evidence" value="ECO:0007669"/>
    <property type="project" value="InterPro"/>
</dbReference>
<dbReference type="InterPro" id="IPR029001">
    <property type="entry name" value="ITPase-like_fam"/>
</dbReference>
<dbReference type="InterPro" id="IPR002637">
    <property type="entry name" value="RdgB/HAM1"/>
</dbReference>
<dbReference type="SUPFAM" id="SSF52972">
    <property type="entry name" value="ITPase-like"/>
    <property type="match status" value="1"/>
</dbReference>
<dbReference type="GO" id="GO:0005829">
    <property type="term" value="C:cytosol"/>
    <property type="evidence" value="ECO:0007669"/>
    <property type="project" value="TreeGrafter"/>
</dbReference>